<evidence type="ECO:0000256" key="12">
    <source>
        <dbReference type="ARBA" id="ARBA00029757"/>
    </source>
</evidence>
<dbReference type="SUPFAM" id="SSF52540">
    <property type="entry name" value="P-loop containing nucleoside triphosphate hydrolases"/>
    <property type="match status" value="1"/>
</dbReference>
<keyword evidence="9 13" id="KW-0418">Kinase</keyword>
<evidence type="ECO:0000256" key="2">
    <source>
        <dbReference type="ARBA" id="ARBA00004870"/>
    </source>
</evidence>
<evidence type="ECO:0000256" key="5">
    <source>
        <dbReference type="ARBA" id="ARBA00022516"/>
    </source>
</evidence>
<keyword evidence="11 13" id="KW-0443">Lipid metabolism</keyword>
<evidence type="ECO:0000313" key="14">
    <source>
        <dbReference type="EMBL" id="SFK12850.1"/>
    </source>
</evidence>
<dbReference type="EC" id="2.7.1.130" evidence="3 13"/>
<evidence type="ECO:0000313" key="15">
    <source>
        <dbReference type="Proteomes" id="UP000199598"/>
    </source>
</evidence>
<evidence type="ECO:0000256" key="1">
    <source>
        <dbReference type="ARBA" id="ARBA00002274"/>
    </source>
</evidence>
<dbReference type="GO" id="GO:0016301">
    <property type="term" value="F:kinase activity"/>
    <property type="evidence" value="ECO:0007669"/>
    <property type="project" value="UniProtKB-KW"/>
</dbReference>
<dbReference type="RefSeq" id="WP_093517478.1">
    <property type="nucleotide sequence ID" value="NZ_FOSK01000002.1"/>
</dbReference>
<evidence type="ECO:0000256" key="8">
    <source>
        <dbReference type="ARBA" id="ARBA00022741"/>
    </source>
</evidence>
<dbReference type="HAMAP" id="MF_00409">
    <property type="entry name" value="LpxK"/>
    <property type="match status" value="1"/>
</dbReference>
<protein>
    <recommendedName>
        <fullName evidence="4 13">Tetraacyldisaccharide 4'-kinase</fullName>
        <ecNumber evidence="3 13">2.7.1.130</ecNumber>
    </recommendedName>
    <alternativeName>
        <fullName evidence="12 13">Lipid A 4'-kinase</fullName>
    </alternativeName>
</protein>
<evidence type="ECO:0000256" key="9">
    <source>
        <dbReference type="ARBA" id="ARBA00022777"/>
    </source>
</evidence>
<keyword evidence="6 13" id="KW-0441">Lipid A biosynthesis</keyword>
<keyword evidence="7 13" id="KW-0808">Transferase</keyword>
<evidence type="ECO:0000256" key="7">
    <source>
        <dbReference type="ARBA" id="ARBA00022679"/>
    </source>
</evidence>
<organism evidence="14 15">
    <name type="scientific">Pseudovibrio ascidiaceicola</name>
    <dbReference type="NCBI Taxonomy" id="285279"/>
    <lineage>
        <taxon>Bacteria</taxon>
        <taxon>Pseudomonadati</taxon>
        <taxon>Pseudomonadota</taxon>
        <taxon>Alphaproteobacteria</taxon>
        <taxon>Hyphomicrobiales</taxon>
        <taxon>Stappiaceae</taxon>
        <taxon>Pseudovibrio</taxon>
    </lineage>
</organism>
<reference evidence="14 15" key="1">
    <citation type="submission" date="2016-10" db="EMBL/GenBank/DDBJ databases">
        <authorList>
            <person name="Varghese N."/>
            <person name="Submissions S."/>
        </authorList>
    </citation>
    <scope>NUCLEOTIDE SEQUENCE [LARGE SCALE GENOMIC DNA]</scope>
    <source>
        <strain evidence="14 15">DSM 16392</strain>
    </source>
</reference>
<keyword evidence="15" id="KW-1185">Reference proteome</keyword>
<dbReference type="Pfam" id="PF02606">
    <property type="entry name" value="LpxK"/>
    <property type="match status" value="1"/>
</dbReference>
<evidence type="ECO:0000256" key="4">
    <source>
        <dbReference type="ARBA" id="ARBA00016436"/>
    </source>
</evidence>
<evidence type="ECO:0000256" key="13">
    <source>
        <dbReference type="HAMAP-Rule" id="MF_00409"/>
    </source>
</evidence>
<dbReference type="Proteomes" id="UP000199598">
    <property type="component" value="Unassembled WGS sequence"/>
</dbReference>
<evidence type="ECO:0000256" key="10">
    <source>
        <dbReference type="ARBA" id="ARBA00022840"/>
    </source>
</evidence>
<keyword evidence="5 13" id="KW-0444">Lipid biosynthesis</keyword>
<keyword evidence="8 13" id="KW-0547">Nucleotide-binding</keyword>
<dbReference type="PANTHER" id="PTHR42724">
    <property type="entry name" value="TETRAACYLDISACCHARIDE 4'-KINASE"/>
    <property type="match status" value="1"/>
</dbReference>
<accession>A0A1I3WZR5</accession>
<evidence type="ECO:0000256" key="11">
    <source>
        <dbReference type="ARBA" id="ARBA00023098"/>
    </source>
</evidence>
<dbReference type="EMBL" id="FOSK01000002">
    <property type="protein sequence ID" value="SFK12850.1"/>
    <property type="molecule type" value="Genomic_DNA"/>
</dbReference>
<keyword evidence="10 13" id="KW-0067">ATP-binding</keyword>
<comment type="similarity">
    <text evidence="13">Belongs to the LpxK family.</text>
</comment>
<gene>
    <name evidence="13" type="primary">lpxK</name>
    <name evidence="14" type="ORF">SAMN04488518_102284</name>
</gene>
<feature type="binding site" evidence="13">
    <location>
        <begin position="53"/>
        <end position="60"/>
    </location>
    <ligand>
        <name>ATP</name>
        <dbReference type="ChEBI" id="CHEBI:30616"/>
    </ligand>
</feature>
<comment type="pathway">
    <text evidence="2 13">Glycolipid biosynthesis; lipid IV(A) biosynthesis; lipid IV(A) from (3R)-3-hydroxytetradecanoyl-[acyl-carrier-protein] and UDP-N-acetyl-alpha-D-glucosamine: step 6/6.</text>
</comment>
<sequence length="337" mass="36706">MNAPDFWWTRNGTWQAKLLSPLGALYGYMATRRFKYNPRYKARQPVICIGNFTAGGTGKTPFALALNALLKEAGHKPGFLLRGYGGSIKGPLLVEPSKYAAAEVGDEALLLARRGPTVISADRTAGAKLLEEQDISVIIMDDGFQNPSLHKDFSIVLLDAKTGIGNARCIPAGPLRMPFTKQLQRVGLLMVVGEGDASIDQQMAAQQAGINLMHAAIRPVSADALDGERVLAFAGIGRPEKLYASLREAGAEVIETMSFPDHHYFTKEDARLILREAEAQDLLPITTTKDYVRLDGREEQSIARLANVASVLEVEMKIADPDALIERLEPVLDVGRP</sequence>
<comment type="function">
    <text evidence="1 13">Transfers the gamma-phosphate of ATP to the 4'-position of a tetraacyldisaccharide 1-phosphate intermediate (termed DS-1-P) to form tetraacyldisaccharide 1,4'-bis-phosphate (lipid IVA).</text>
</comment>
<evidence type="ECO:0000256" key="3">
    <source>
        <dbReference type="ARBA" id="ARBA00012071"/>
    </source>
</evidence>
<dbReference type="InterPro" id="IPR003758">
    <property type="entry name" value="LpxK"/>
</dbReference>
<dbReference type="InterPro" id="IPR027417">
    <property type="entry name" value="P-loop_NTPase"/>
</dbReference>
<comment type="caution">
    <text evidence="14">The sequence shown here is derived from an EMBL/GenBank/DDBJ whole genome shotgun (WGS) entry which is preliminary data.</text>
</comment>
<proteinExistence type="inferred from homology"/>
<comment type="catalytic activity">
    <reaction evidence="13">
        <text>a lipid A disaccharide + ATP = a lipid IVA + ADP + H(+)</text>
        <dbReference type="Rhea" id="RHEA:67840"/>
        <dbReference type="ChEBI" id="CHEBI:15378"/>
        <dbReference type="ChEBI" id="CHEBI:30616"/>
        <dbReference type="ChEBI" id="CHEBI:176343"/>
        <dbReference type="ChEBI" id="CHEBI:176425"/>
        <dbReference type="ChEBI" id="CHEBI:456216"/>
        <dbReference type="EC" id="2.7.1.130"/>
    </reaction>
</comment>
<evidence type="ECO:0000256" key="6">
    <source>
        <dbReference type="ARBA" id="ARBA00022556"/>
    </source>
</evidence>
<dbReference type="PANTHER" id="PTHR42724:SF1">
    <property type="entry name" value="TETRAACYLDISACCHARIDE 4'-KINASE, MITOCHONDRIAL-RELATED"/>
    <property type="match status" value="1"/>
</dbReference>
<name>A0A1I3WZR5_9HYPH</name>
<dbReference type="NCBIfam" id="TIGR00682">
    <property type="entry name" value="lpxK"/>
    <property type="match status" value="1"/>
</dbReference>